<protein>
    <submittedName>
        <fullName evidence="3">Calcium-dependent protein kinase 15</fullName>
    </submittedName>
</protein>
<evidence type="ECO:0000313" key="2">
    <source>
        <dbReference type="EMBL" id="CAI4004669.1"/>
    </source>
</evidence>
<dbReference type="Proteomes" id="UP001152797">
    <property type="component" value="Unassembled WGS sequence"/>
</dbReference>
<comment type="caution">
    <text evidence="2">The sequence shown here is derived from an EMBL/GenBank/DDBJ whole genome shotgun (WGS) entry which is preliminary data.</text>
</comment>
<keyword evidence="3" id="KW-0418">Kinase</keyword>
<evidence type="ECO:0000256" key="1">
    <source>
        <dbReference type="SAM" id="MobiDB-lite"/>
    </source>
</evidence>
<gene>
    <name evidence="2" type="ORF">C1SCF055_LOCUS30443</name>
</gene>
<keyword evidence="4" id="KW-1185">Reference proteome</keyword>
<evidence type="ECO:0000313" key="3">
    <source>
        <dbReference type="EMBL" id="CAL4791981.1"/>
    </source>
</evidence>
<sequence length="106" mass="11800">MDRMILSIFTGGGLCACCKPEMTSSVAMDILQLKSYQDEWDRTQRQMDLAKRDQQSKEQDIRDKAASRAAELAELRGPSTSVEAAGKVPPVLPEVEQNEQVITMNL</sequence>
<dbReference type="GO" id="GO:0016301">
    <property type="term" value="F:kinase activity"/>
    <property type="evidence" value="ECO:0007669"/>
    <property type="project" value="UniProtKB-KW"/>
</dbReference>
<organism evidence="2">
    <name type="scientific">Cladocopium goreaui</name>
    <dbReference type="NCBI Taxonomy" id="2562237"/>
    <lineage>
        <taxon>Eukaryota</taxon>
        <taxon>Sar</taxon>
        <taxon>Alveolata</taxon>
        <taxon>Dinophyceae</taxon>
        <taxon>Suessiales</taxon>
        <taxon>Symbiodiniaceae</taxon>
        <taxon>Cladocopium</taxon>
    </lineage>
</organism>
<dbReference type="EMBL" id="CAMXCT010003469">
    <property type="protein sequence ID" value="CAI4004669.1"/>
    <property type="molecule type" value="Genomic_DNA"/>
</dbReference>
<dbReference type="OrthoDB" id="10413624at2759"/>
<dbReference type="PROSITE" id="PS51257">
    <property type="entry name" value="PROKAR_LIPOPROTEIN"/>
    <property type="match status" value="1"/>
</dbReference>
<proteinExistence type="predicted"/>
<evidence type="ECO:0000313" key="4">
    <source>
        <dbReference type="Proteomes" id="UP001152797"/>
    </source>
</evidence>
<dbReference type="EMBL" id="CAMXCT030003469">
    <property type="protein sequence ID" value="CAL4791981.1"/>
    <property type="molecule type" value="Genomic_DNA"/>
</dbReference>
<keyword evidence="3" id="KW-0808">Transferase</keyword>
<dbReference type="AlphaFoldDB" id="A0A9P1D6H4"/>
<reference evidence="2" key="1">
    <citation type="submission" date="2022-10" db="EMBL/GenBank/DDBJ databases">
        <authorList>
            <person name="Chen Y."/>
            <person name="Dougan E. K."/>
            <person name="Chan C."/>
            <person name="Rhodes N."/>
            <person name="Thang M."/>
        </authorList>
    </citation>
    <scope>NUCLEOTIDE SEQUENCE</scope>
</reference>
<name>A0A9P1D6H4_9DINO</name>
<feature type="region of interest" description="Disordered" evidence="1">
    <location>
        <begin position="47"/>
        <end position="88"/>
    </location>
</feature>
<dbReference type="EMBL" id="CAMXCT020003469">
    <property type="protein sequence ID" value="CAL1158044.1"/>
    <property type="molecule type" value="Genomic_DNA"/>
</dbReference>
<feature type="compositionally biased region" description="Basic and acidic residues" evidence="1">
    <location>
        <begin position="47"/>
        <end position="74"/>
    </location>
</feature>
<accession>A0A9P1D6H4</accession>
<reference evidence="3 4" key="2">
    <citation type="submission" date="2024-05" db="EMBL/GenBank/DDBJ databases">
        <authorList>
            <person name="Chen Y."/>
            <person name="Shah S."/>
            <person name="Dougan E. K."/>
            <person name="Thang M."/>
            <person name="Chan C."/>
        </authorList>
    </citation>
    <scope>NUCLEOTIDE SEQUENCE [LARGE SCALE GENOMIC DNA]</scope>
</reference>